<evidence type="ECO:0000256" key="1">
    <source>
        <dbReference type="SAM" id="MobiDB-lite"/>
    </source>
</evidence>
<comment type="caution">
    <text evidence="2">The sequence shown here is derived from an EMBL/GenBank/DDBJ whole genome shotgun (WGS) entry which is preliminary data.</text>
</comment>
<protein>
    <submittedName>
        <fullName evidence="2">Uncharacterized protein</fullName>
    </submittedName>
</protein>
<gene>
    <name evidence="2" type="ORF">EYF80_030617</name>
</gene>
<keyword evidence="3" id="KW-1185">Reference proteome</keyword>
<reference evidence="2 3" key="1">
    <citation type="submission" date="2019-03" db="EMBL/GenBank/DDBJ databases">
        <title>First draft genome of Liparis tanakae, snailfish: a comprehensive survey of snailfish specific genes.</title>
        <authorList>
            <person name="Kim W."/>
            <person name="Song I."/>
            <person name="Jeong J.-H."/>
            <person name="Kim D."/>
            <person name="Kim S."/>
            <person name="Ryu S."/>
            <person name="Song J.Y."/>
            <person name="Lee S.K."/>
        </authorList>
    </citation>
    <scope>NUCLEOTIDE SEQUENCE [LARGE SCALE GENOMIC DNA]</scope>
    <source>
        <tissue evidence="2">Muscle</tissue>
    </source>
</reference>
<accession>A0A4Z2GZW2</accession>
<evidence type="ECO:0000313" key="2">
    <source>
        <dbReference type="EMBL" id="TNN59167.1"/>
    </source>
</evidence>
<name>A0A4Z2GZW2_9TELE</name>
<feature type="region of interest" description="Disordered" evidence="1">
    <location>
        <begin position="110"/>
        <end position="143"/>
    </location>
</feature>
<dbReference type="EMBL" id="SRLO01000362">
    <property type="protein sequence ID" value="TNN59167.1"/>
    <property type="molecule type" value="Genomic_DNA"/>
</dbReference>
<proteinExistence type="predicted"/>
<dbReference type="AlphaFoldDB" id="A0A4Z2GZW2"/>
<evidence type="ECO:0000313" key="3">
    <source>
        <dbReference type="Proteomes" id="UP000314294"/>
    </source>
</evidence>
<dbReference type="Proteomes" id="UP000314294">
    <property type="component" value="Unassembled WGS sequence"/>
</dbReference>
<sequence>MEVNRGAGKHPHPDNHDEIQGDVQQVEDHPGQRREAGRLQEGHGGRFLDDEESRVGQDEGVSRDVVAVPVEAGAPAAGFADQLLVDDLQAVGFKTRAGRVLDIEEGLGASVPDGRRYRQRQQPPAEEGHAPVEGGVGEEEEGECHQVVHNDIHRRHVDSAEQTSDSDVTAAQPMRLLGLLFFFARFLNCGEQVAEFRRVPPPIVNKHELKVVNNHHLVTTVLVPLPVGDQKGRTSKDSVPEHVILDDHLYAERRARPLRREAWRDVVPEATGVCHRGGVVVCEQRGGRRVGGSDFKLLVCHCGYIHGQHHVGPLEALSDGVSHTQDYKTQFYSPWIGWRSPGSQPQLRVSRTEEMTTVLNSST</sequence>
<organism evidence="2 3">
    <name type="scientific">Liparis tanakae</name>
    <name type="common">Tanaka's snailfish</name>
    <dbReference type="NCBI Taxonomy" id="230148"/>
    <lineage>
        <taxon>Eukaryota</taxon>
        <taxon>Metazoa</taxon>
        <taxon>Chordata</taxon>
        <taxon>Craniata</taxon>
        <taxon>Vertebrata</taxon>
        <taxon>Euteleostomi</taxon>
        <taxon>Actinopterygii</taxon>
        <taxon>Neopterygii</taxon>
        <taxon>Teleostei</taxon>
        <taxon>Neoteleostei</taxon>
        <taxon>Acanthomorphata</taxon>
        <taxon>Eupercaria</taxon>
        <taxon>Perciformes</taxon>
        <taxon>Cottioidei</taxon>
        <taxon>Cottales</taxon>
        <taxon>Liparidae</taxon>
        <taxon>Liparis</taxon>
    </lineage>
</organism>
<feature type="compositionally biased region" description="Basic and acidic residues" evidence="1">
    <location>
        <begin position="26"/>
        <end position="61"/>
    </location>
</feature>
<feature type="region of interest" description="Disordered" evidence="1">
    <location>
        <begin position="1"/>
        <end position="61"/>
    </location>
</feature>